<sequence length="271" mass="29252">MCTVVCTLGTLLLYAQSVWLPAGPQQAVGAYSVQFQHVLTAQHNQAGLAHLDHFTAGVYTERRFMLQALNLYTAAVALPTASGTFGLSVQHFGYSAFQQQKLGFAYGRTLGSKVSIGVQADYLAMSMQQYGRAATVSFEAGCLLHITPQLHAGIHAFNPAGQQLYKDAQEAIPVVYSAGAGYEVSPDFLLSASLIRESDRGLTTRLMCAYRVMPQLSFQLGIATDPQQSGGGISFSWQALRIFISGSYHPQLGISPATAIVWQVKTKNQLP</sequence>
<proteinExistence type="predicted"/>
<keyword evidence="2" id="KW-1185">Reference proteome</keyword>
<dbReference type="Proteomes" id="UP000324611">
    <property type="component" value="Unassembled WGS sequence"/>
</dbReference>
<evidence type="ECO:0000313" key="2">
    <source>
        <dbReference type="Proteomes" id="UP000324611"/>
    </source>
</evidence>
<protein>
    <recommendedName>
        <fullName evidence="3">Type IX secretion system PorP/SprF family membrane protein</fullName>
    </recommendedName>
</protein>
<dbReference type="RefSeq" id="WP_149841641.1">
    <property type="nucleotide sequence ID" value="NZ_VUOC01000004.1"/>
</dbReference>
<dbReference type="AlphaFoldDB" id="A0A5B2VLM3"/>
<dbReference type="EMBL" id="VUOC01000004">
    <property type="protein sequence ID" value="KAA2240463.1"/>
    <property type="molecule type" value="Genomic_DNA"/>
</dbReference>
<accession>A0A5B2VLM3</accession>
<name>A0A5B2VLM3_9BACT</name>
<gene>
    <name evidence="1" type="ORF">F0L74_30385</name>
</gene>
<reference evidence="1 2" key="2">
    <citation type="submission" date="2019-09" db="EMBL/GenBank/DDBJ databases">
        <authorList>
            <person name="Jin C."/>
        </authorList>
    </citation>
    <scope>NUCLEOTIDE SEQUENCE [LARGE SCALE GENOMIC DNA]</scope>
    <source>
        <strain evidence="1 2">BN140078</strain>
    </source>
</reference>
<reference evidence="1 2" key="1">
    <citation type="submission" date="2019-09" db="EMBL/GenBank/DDBJ databases">
        <title>Chitinophaga ginsengihumi sp. nov., isolated from soil of ginseng rhizosphere.</title>
        <authorList>
            <person name="Lee J."/>
        </authorList>
    </citation>
    <scope>NUCLEOTIDE SEQUENCE [LARGE SCALE GENOMIC DNA]</scope>
    <source>
        <strain evidence="1 2">BN140078</strain>
    </source>
</reference>
<evidence type="ECO:0008006" key="3">
    <source>
        <dbReference type="Google" id="ProtNLM"/>
    </source>
</evidence>
<comment type="caution">
    <text evidence="1">The sequence shown here is derived from an EMBL/GenBank/DDBJ whole genome shotgun (WGS) entry which is preliminary data.</text>
</comment>
<evidence type="ECO:0000313" key="1">
    <source>
        <dbReference type="EMBL" id="KAA2240463.1"/>
    </source>
</evidence>
<organism evidence="1 2">
    <name type="scientific">Chitinophaga agrisoli</name>
    <dbReference type="NCBI Taxonomy" id="2607653"/>
    <lineage>
        <taxon>Bacteria</taxon>
        <taxon>Pseudomonadati</taxon>
        <taxon>Bacteroidota</taxon>
        <taxon>Chitinophagia</taxon>
        <taxon>Chitinophagales</taxon>
        <taxon>Chitinophagaceae</taxon>
        <taxon>Chitinophaga</taxon>
    </lineage>
</organism>